<feature type="transmembrane region" description="Helical" evidence="14">
    <location>
        <begin position="215"/>
        <end position="233"/>
    </location>
</feature>
<dbReference type="PANTHER" id="PTHR30622">
    <property type="entry name" value="UNDECAPRENYL-DIPHOSPHATASE"/>
    <property type="match status" value="1"/>
</dbReference>
<accession>A0A0G1NKX7</accession>
<evidence type="ECO:0000256" key="8">
    <source>
        <dbReference type="ARBA" id="ARBA00022989"/>
    </source>
</evidence>
<evidence type="ECO:0000256" key="2">
    <source>
        <dbReference type="ARBA" id="ARBA00010621"/>
    </source>
</evidence>
<dbReference type="PANTHER" id="PTHR30622:SF3">
    <property type="entry name" value="UNDECAPRENYL-DIPHOSPHATASE"/>
    <property type="match status" value="1"/>
</dbReference>
<dbReference type="Pfam" id="PF02673">
    <property type="entry name" value="BacA"/>
    <property type="match status" value="1"/>
</dbReference>
<protein>
    <recommendedName>
        <fullName evidence="4 14">Undecaprenyl-diphosphatase</fullName>
        <ecNumber evidence="3 14">3.6.1.27</ecNumber>
    </recommendedName>
    <alternativeName>
        <fullName evidence="12 14">Bacitracin resistance protein</fullName>
    </alternativeName>
    <alternativeName>
        <fullName evidence="11 14">Undecaprenyl pyrophosphate phosphatase</fullName>
    </alternativeName>
</protein>
<keyword evidence="8 14" id="KW-1133">Transmembrane helix</keyword>
<keyword evidence="6 14" id="KW-0812">Transmembrane</keyword>
<dbReference type="GO" id="GO:0008360">
    <property type="term" value="P:regulation of cell shape"/>
    <property type="evidence" value="ECO:0007669"/>
    <property type="project" value="UniProtKB-KW"/>
</dbReference>
<evidence type="ECO:0000256" key="4">
    <source>
        <dbReference type="ARBA" id="ARBA00021581"/>
    </source>
</evidence>
<dbReference type="HAMAP" id="MF_01006">
    <property type="entry name" value="Undec_diphosphatase"/>
    <property type="match status" value="1"/>
</dbReference>
<feature type="transmembrane region" description="Helical" evidence="14">
    <location>
        <begin position="74"/>
        <end position="92"/>
    </location>
</feature>
<comment type="caution">
    <text evidence="15">The sequence shown here is derived from an EMBL/GenBank/DDBJ whole genome shotgun (WGS) entry which is preliminary data.</text>
</comment>
<evidence type="ECO:0000256" key="11">
    <source>
        <dbReference type="ARBA" id="ARBA00032707"/>
    </source>
</evidence>
<evidence type="ECO:0000256" key="6">
    <source>
        <dbReference type="ARBA" id="ARBA00022692"/>
    </source>
</evidence>
<gene>
    <name evidence="14" type="primary">uppP</name>
    <name evidence="15" type="ORF">UW82_C0008G0011</name>
</gene>
<organism evidence="15 16">
    <name type="scientific">candidate division WWE3 bacterium GW2011_GWC2_44_9</name>
    <dbReference type="NCBI Taxonomy" id="1619125"/>
    <lineage>
        <taxon>Bacteria</taxon>
        <taxon>Katanobacteria</taxon>
    </lineage>
</organism>
<feature type="transmembrane region" description="Helical" evidence="14">
    <location>
        <begin position="245"/>
        <end position="262"/>
    </location>
</feature>
<dbReference type="GO" id="GO:0050380">
    <property type="term" value="F:undecaprenyl-diphosphatase activity"/>
    <property type="evidence" value="ECO:0007669"/>
    <property type="project" value="UniProtKB-UniRule"/>
</dbReference>
<dbReference type="InterPro" id="IPR003824">
    <property type="entry name" value="UppP"/>
</dbReference>
<keyword evidence="7 14" id="KW-0378">Hydrolase</keyword>
<evidence type="ECO:0000256" key="1">
    <source>
        <dbReference type="ARBA" id="ARBA00004651"/>
    </source>
</evidence>
<keyword evidence="9 14" id="KW-0472">Membrane</keyword>
<evidence type="ECO:0000256" key="7">
    <source>
        <dbReference type="ARBA" id="ARBA00022801"/>
    </source>
</evidence>
<name>A0A0G1NKX7_UNCKA</name>
<dbReference type="EC" id="3.6.1.27" evidence="3 14"/>
<comment type="miscellaneous">
    <text evidence="14">Bacitracin is thought to be involved in the inhibition of peptidoglycan synthesis by sequestering undecaprenyl diphosphate, thereby reducing the pool of lipid carrier available.</text>
</comment>
<dbReference type="GO" id="GO:0071555">
    <property type="term" value="P:cell wall organization"/>
    <property type="evidence" value="ECO:0007669"/>
    <property type="project" value="UniProtKB-KW"/>
</dbReference>
<comment type="function">
    <text evidence="14">Catalyzes the dephosphorylation of undecaprenyl diphosphate (UPP). Confers resistance to bacitracin.</text>
</comment>
<keyword evidence="10 14" id="KW-0046">Antibiotic resistance</keyword>
<dbReference type="GO" id="GO:0005886">
    <property type="term" value="C:plasma membrane"/>
    <property type="evidence" value="ECO:0007669"/>
    <property type="project" value="UniProtKB-SubCell"/>
</dbReference>
<reference evidence="15 16" key="1">
    <citation type="journal article" date="2015" name="Nature">
        <title>rRNA introns, odd ribosomes, and small enigmatic genomes across a large radiation of phyla.</title>
        <authorList>
            <person name="Brown C.T."/>
            <person name="Hug L.A."/>
            <person name="Thomas B.C."/>
            <person name="Sharon I."/>
            <person name="Castelle C.J."/>
            <person name="Singh A."/>
            <person name="Wilkins M.J."/>
            <person name="Williams K.H."/>
            <person name="Banfield J.F."/>
        </authorList>
    </citation>
    <scope>NUCLEOTIDE SEQUENCE [LARGE SCALE GENOMIC DNA]</scope>
</reference>
<sequence>MTLVQALIMSIVEGVTEFLPVSSTAHLVLASKLMGISQTGFVKSFEIAIQLGAILAVVVLYFKDLTANYRVWPKIILAFVPTAVLGFIFYGFVKSVLLGNSAVTSIALAAGGLLFIVIERVCAKLVPALNTNTHGFYQELAKLPSLKLLGIGVMQSVSMIPGVSRSAASIAGGMLVGLTKQTAIKFSFILAIPTMLAATSLDLYKSGFMFNPNELTVLTIGFLGSFGFALLAVKTFTGYLQKHSFVLFGIYRITIGLLWFFVLM</sequence>
<evidence type="ECO:0000256" key="12">
    <source>
        <dbReference type="ARBA" id="ARBA00032932"/>
    </source>
</evidence>
<evidence type="ECO:0000256" key="13">
    <source>
        <dbReference type="ARBA" id="ARBA00047594"/>
    </source>
</evidence>
<evidence type="ECO:0000256" key="5">
    <source>
        <dbReference type="ARBA" id="ARBA00022475"/>
    </source>
</evidence>
<dbReference type="GO" id="GO:0046677">
    <property type="term" value="P:response to antibiotic"/>
    <property type="evidence" value="ECO:0007669"/>
    <property type="project" value="UniProtKB-UniRule"/>
</dbReference>
<comment type="similarity">
    <text evidence="2 14">Belongs to the UppP family.</text>
</comment>
<comment type="catalytic activity">
    <reaction evidence="13 14">
        <text>di-trans,octa-cis-undecaprenyl diphosphate + H2O = di-trans,octa-cis-undecaprenyl phosphate + phosphate + H(+)</text>
        <dbReference type="Rhea" id="RHEA:28094"/>
        <dbReference type="ChEBI" id="CHEBI:15377"/>
        <dbReference type="ChEBI" id="CHEBI:15378"/>
        <dbReference type="ChEBI" id="CHEBI:43474"/>
        <dbReference type="ChEBI" id="CHEBI:58405"/>
        <dbReference type="ChEBI" id="CHEBI:60392"/>
        <dbReference type="EC" id="3.6.1.27"/>
    </reaction>
</comment>
<keyword evidence="5 14" id="KW-1003">Cell membrane</keyword>
<feature type="transmembrane region" description="Helical" evidence="14">
    <location>
        <begin position="183"/>
        <end position="203"/>
    </location>
</feature>
<evidence type="ECO:0000313" key="15">
    <source>
        <dbReference type="EMBL" id="KKT84864.1"/>
    </source>
</evidence>
<dbReference type="PATRIC" id="fig|1619125.3.peg.252"/>
<keyword evidence="14" id="KW-0133">Cell shape</keyword>
<evidence type="ECO:0000256" key="10">
    <source>
        <dbReference type="ARBA" id="ARBA00023251"/>
    </source>
</evidence>
<comment type="subcellular location">
    <subcellularLocation>
        <location evidence="1 14">Cell membrane</location>
        <topology evidence="1 14">Multi-pass membrane protein</topology>
    </subcellularLocation>
</comment>
<evidence type="ECO:0000256" key="9">
    <source>
        <dbReference type="ARBA" id="ARBA00023136"/>
    </source>
</evidence>
<dbReference type="GO" id="GO:0009252">
    <property type="term" value="P:peptidoglycan biosynthetic process"/>
    <property type="evidence" value="ECO:0007669"/>
    <property type="project" value="UniProtKB-KW"/>
</dbReference>
<proteinExistence type="inferred from homology"/>
<dbReference type="Proteomes" id="UP000034504">
    <property type="component" value="Unassembled WGS sequence"/>
</dbReference>
<evidence type="ECO:0000256" key="14">
    <source>
        <dbReference type="HAMAP-Rule" id="MF_01006"/>
    </source>
</evidence>
<dbReference type="EMBL" id="LCJU01000008">
    <property type="protein sequence ID" value="KKT84864.1"/>
    <property type="molecule type" value="Genomic_DNA"/>
</dbReference>
<evidence type="ECO:0000313" key="16">
    <source>
        <dbReference type="Proteomes" id="UP000034504"/>
    </source>
</evidence>
<keyword evidence="14" id="KW-0961">Cell wall biogenesis/degradation</keyword>
<feature type="transmembrane region" description="Helical" evidence="14">
    <location>
        <begin position="98"/>
        <end position="118"/>
    </location>
</feature>
<dbReference type="AlphaFoldDB" id="A0A0G1NKX7"/>
<evidence type="ECO:0000256" key="3">
    <source>
        <dbReference type="ARBA" id="ARBA00012374"/>
    </source>
</evidence>
<feature type="transmembrane region" description="Helical" evidence="14">
    <location>
        <begin position="40"/>
        <end position="62"/>
    </location>
</feature>
<keyword evidence="14" id="KW-0573">Peptidoglycan synthesis</keyword>